<evidence type="ECO:0000313" key="1">
    <source>
        <dbReference type="EMBL" id="KAK5631513.1"/>
    </source>
</evidence>
<dbReference type="AlphaFoldDB" id="A0AAN7UKT0"/>
<dbReference type="Proteomes" id="UP001305414">
    <property type="component" value="Unassembled WGS sequence"/>
</dbReference>
<gene>
    <name evidence="1" type="ORF">RRF57_007227</name>
</gene>
<keyword evidence="2" id="KW-1185">Reference proteome</keyword>
<organism evidence="1 2">
    <name type="scientific">Xylaria bambusicola</name>
    <dbReference type="NCBI Taxonomy" id="326684"/>
    <lineage>
        <taxon>Eukaryota</taxon>
        <taxon>Fungi</taxon>
        <taxon>Dikarya</taxon>
        <taxon>Ascomycota</taxon>
        <taxon>Pezizomycotina</taxon>
        <taxon>Sordariomycetes</taxon>
        <taxon>Xylariomycetidae</taxon>
        <taxon>Xylariales</taxon>
        <taxon>Xylariaceae</taxon>
        <taxon>Xylaria</taxon>
    </lineage>
</organism>
<comment type="caution">
    <text evidence="1">The sequence shown here is derived from an EMBL/GenBank/DDBJ whole genome shotgun (WGS) entry which is preliminary data.</text>
</comment>
<protein>
    <submittedName>
        <fullName evidence="1">Uncharacterized protein</fullName>
    </submittedName>
</protein>
<proteinExistence type="predicted"/>
<evidence type="ECO:0000313" key="2">
    <source>
        <dbReference type="Proteomes" id="UP001305414"/>
    </source>
</evidence>
<dbReference type="EMBL" id="JAWHQM010000020">
    <property type="protein sequence ID" value="KAK5631513.1"/>
    <property type="molecule type" value="Genomic_DNA"/>
</dbReference>
<sequence length="67" mass="7059">MKYLPILAVTAQALWTYLFQGHPTLAIGTELVLNCTASNPSIRAYYAASAGANNPTVCAVGYLARVG</sequence>
<name>A0AAN7UKT0_9PEZI</name>
<reference evidence="1 2" key="1">
    <citation type="submission" date="2023-10" db="EMBL/GenBank/DDBJ databases">
        <title>Draft genome sequence of Xylaria bambusicola isolate GMP-LS, the root and basal stem rot pathogen of sugarcane in Indonesia.</title>
        <authorList>
            <person name="Selvaraj P."/>
            <person name="Muralishankar V."/>
            <person name="Muruganantham S."/>
            <person name="Sp S."/>
            <person name="Haryani S."/>
            <person name="Lau K.J.X."/>
            <person name="Naqvi N.I."/>
        </authorList>
    </citation>
    <scope>NUCLEOTIDE SEQUENCE [LARGE SCALE GENOMIC DNA]</scope>
    <source>
        <strain evidence="1">GMP-LS</strain>
    </source>
</reference>
<accession>A0AAN7UKT0</accession>